<feature type="compositionally biased region" description="Basic and acidic residues" evidence="6">
    <location>
        <begin position="596"/>
        <end position="610"/>
    </location>
</feature>
<dbReference type="AlphaFoldDB" id="A0A6B0RU24"/>
<reference evidence="8" key="1">
    <citation type="submission" date="2019-10" db="EMBL/GenBank/DDBJ databases">
        <title>The sequence and de novo assembly of the wild yak genome.</title>
        <authorList>
            <person name="Liu Y."/>
        </authorList>
    </citation>
    <scope>NUCLEOTIDE SEQUENCE [LARGE SCALE GENOMIC DNA]</scope>
    <source>
        <strain evidence="8">WY2019</strain>
    </source>
</reference>
<keyword evidence="2" id="KW-0597">Phosphoprotein</keyword>
<dbReference type="GO" id="GO:0005085">
    <property type="term" value="F:guanyl-nucleotide exchange factor activity"/>
    <property type="evidence" value="ECO:0007669"/>
    <property type="project" value="UniProtKB-KW"/>
</dbReference>
<dbReference type="SUPFAM" id="SSF48350">
    <property type="entry name" value="GTPase activation domain, GAP"/>
    <property type="match status" value="1"/>
</dbReference>
<dbReference type="Gene3D" id="1.10.555.10">
    <property type="entry name" value="Rho GTPase activation protein"/>
    <property type="match status" value="1"/>
</dbReference>
<protein>
    <recommendedName>
        <fullName evidence="4">T-cell activation Rho GTPase-activating protein</fullName>
    </recommendedName>
    <alternativeName>
        <fullName evidence="5">T-cell activation GTPase-activating protein</fullName>
    </alternativeName>
</protein>
<evidence type="ECO:0000259" key="7">
    <source>
        <dbReference type="PROSITE" id="PS50238"/>
    </source>
</evidence>
<feature type="region of interest" description="Disordered" evidence="6">
    <location>
        <begin position="506"/>
        <end position="566"/>
    </location>
</feature>
<dbReference type="PROSITE" id="PS50238">
    <property type="entry name" value="RHOGAP"/>
    <property type="match status" value="1"/>
</dbReference>
<dbReference type="SMART" id="SM00324">
    <property type="entry name" value="RhoGAP"/>
    <property type="match status" value="1"/>
</dbReference>
<dbReference type="InterPro" id="IPR047886">
    <property type="entry name" value="ARHGAP20-like_RhoGAP"/>
</dbReference>
<organism evidence="8 9">
    <name type="scientific">Bos mutus</name>
    <name type="common">wild yak</name>
    <dbReference type="NCBI Taxonomy" id="72004"/>
    <lineage>
        <taxon>Eukaryota</taxon>
        <taxon>Metazoa</taxon>
        <taxon>Chordata</taxon>
        <taxon>Craniata</taxon>
        <taxon>Vertebrata</taxon>
        <taxon>Euteleostomi</taxon>
        <taxon>Mammalia</taxon>
        <taxon>Eutheria</taxon>
        <taxon>Laurasiatheria</taxon>
        <taxon>Artiodactyla</taxon>
        <taxon>Ruminantia</taxon>
        <taxon>Pecora</taxon>
        <taxon>Bovidae</taxon>
        <taxon>Bovinae</taxon>
        <taxon>Bos</taxon>
    </lineage>
</organism>
<dbReference type="CDD" id="cd04402">
    <property type="entry name" value="RhoGAP_ARHGAP20"/>
    <property type="match status" value="1"/>
</dbReference>
<feature type="region of interest" description="Disordered" evidence="6">
    <location>
        <begin position="578"/>
        <end position="770"/>
    </location>
</feature>
<keyword evidence="1" id="KW-0343">GTPase activation</keyword>
<feature type="compositionally biased region" description="Basic and acidic residues" evidence="6">
    <location>
        <begin position="742"/>
        <end position="755"/>
    </location>
</feature>
<dbReference type="Gene3D" id="2.30.29.30">
    <property type="entry name" value="Pleckstrin-homology domain (PH domain)/Phosphotyrosine-binding domain (PTB)"/>
    <property type="match status" value="1"/>
</dbReference>
<evidence type="ECO:0000256" key="6">
    <source>
        <dbReference type="SAM" id="MobiDB-lite"/>
    </source>
</evidence>
<accession>A0A6B0RU24</accession>
<comment type="caution">
    <text evidence="8">The sequence shown here is derived from an EMBL/GenBank/DDBJ whole genome shotgun (WGS) entry which is preliminary data.</text>
</comment>
<evidence type="ECO:0000313" key="9">
    <source>
        <dbReference type="Proteomes" id="UP000322234"/>
    </source>
</evidence>
<dbReference type="FunFam" id="1.10.555.10:FF:000036">
    <property type="entry name" value="T-cell activation Rho GTPase-activating protein"/>
    <property type="match status" value="1"/>
</dbReference>
<dbReference type="PANTHER" id="PTHR23179">
    <property type="entry name" value="T-CELL ACTIVATION RHO GTPASE ACTIVATING PROTEIN-RELATED"/>
    <property type="match status" value="1"/>
</dbReference>
<dbReference type="GO" id="GO:0005096">
    <property type="term" value="F:GTPase activator activity"/>
    <property type="evidence" value="ECO:0007669"/>
    <property type="project" value="UniProtKB-KW"/>
</dbReference>
<feature type="compositionally biased region" description="Low complexity" evidence="6">
    <location>
        <begin position="678"/>
        <end position="689"/>
    </location>
</feature>
<feature type="domain" description="Rho-GAP" evidence="7">
    <location>
        <begin position="303"/>
        <end position="491"/>
    </location>
</feature>
<name>A0A6B0RU24_9CETA</name>
<dbReference type="InterPro" id="IPR008936">
    <property type="entry name" value="Rho_GTPase_activation_prot"/>
</dbReference>
<dbReference type="GO" id="GO:0007165">
    <property type="term" value="P:signal transduction"/>
    <property type="evidence" value="ECO:0007669"/>
    <property type="project" value="InterPro"/>
</dbReference>
<evidence type="ECO:0000313" key="8">
    <source>
        <dbReference type="EMBL" id="MXQ92611.1"/>
    </source>
</evidence>
<evidence type="ECO:0000256" key="2">
    <source>
        <dbReference type="ARBA" id="ARBA00022553"/>
    </source>
</evidence>
<feature type="compositionally biased region" description="Polar residues" evidence="6">
    <location>
        <begin position="513"/>
        <end position="525"/>
    </location>
</feature>
<evidence type="ECO:0000256" key="4">
    <source>
        <dbReference type="ARBA" id="ARBA00074142"/>
    </source>
</evidence>
<keyword evidence="9" id="KW-1185">Reference proteome</keyword>
<dbReference type="PANTHER" id="PTHR23179:SF26">
    <property type="entry name" value="T-CELL ACTIVATION RHO GTPASE-ACTIVATING PROTEIN"/>
    <property type="match status" value="1"/>
</dbReference>
<feature type="compositionally biased region" description="Basic and acidic residues" evidence="6">
    <location>
        <begin position="702"/>
        <end position="711"/>
    </location>
</feature>
<dbReference type="InterPro" id="IPR047887">
    <property type="entry name" value="ARHGAP20_PH"/>
</dbReference>
<dbReference type="SUPFAM" id="SSF50729">
    <property type="entry name" value="PH domain-like"/>
    <property type="match status" value="1"/>
</dbReference>
<gene>
    <name evidence="8" type="ORF">E5288_WYG005675</name>
</gene>
<dbReference type="InterPro" id="IPR011993">
    <property type="entry name" value="PH-like_dom_sf"/>
</dbReference>
<dbReference type="EMBL" id="VBQZ03000084">
    <property type="protein sequence ID" value="MXQ92611.1"/>
    <property type="molecule type" value="Genomic_DNA"/>
</dbReference>
<sequence length="931" mass="101770">MREAPESSAGNSASDRTTARNDQRGWAAQVHCGRETLSSAPGSPGAAPACLVPRLREHPQGKAVMGSPLQKAWKGLASAVSLQQLDLPTQQTESVLQCPVVLTQGPRTKERHLFLFRDWLVVAKQRSSTSYRFEQKLPLSELGVVSCDSEEEVDKDEAGRLTPRGGNTIFFTMASKPCVTEFPSLLTLSRIIFRRQSQGHTGAKFITGLSARTPMKLTSSCHAVCALLTLTASDFLMARVKDGNIKEHPLLASCESEDNICQLIEIKKRKKVSNWLLLMRRLSSSSDVSAASEPELKTSLFDQPLSAICSDNTLPGPIQDILTILCLKGPSTEGIFRKAANEKARKELKEELSSGGVVDLRSLPVHLLAVVLKDFLRSIPLKLLSCDLFEEWMGALAKQSEEDRIEALKQVADKLPRPNHLLLKHLVSVLHVISKNSEVNRMDASNLAICIGPNVLSPENEHNLSLEARRDLNDKVKTLVEFLIDNCFEIFGEDFPAHSRIASDDSLEHTDSSDMSTLQNDSAYDSNDPDHDVEPVGSPSSQPPGPPELAAGGVEPRAPLRPWEPVVNTTARLKGFLGQPDRRYSDPSTTFSPECLEGRRANPKLTRSEDDFTAVAQAASHFAGEEAEDPFPEEVFPAAEGRAQRPRDLGEWSPTQGSVSPCARVPKAPSSGSLDAFSNSSPLASPSSPKRNFFTRHQSFTKAEKSKPNREIKKHSMSFSFASHQRGLTKMRSFGATKSKGCPRDQEKRGSKKESQLAGRIVQESSSDAPGQAVLGFNSGAYALSVEDVFRLVDQRHPGRPPSYEEAVRLQALELAPRGGQTVSSLRARVLSLDAGLLPPLPAHPHGDSRNIRGLEPLDGLRGGLGTETWRQSCAPKDAAGRVMVPGTSELQRLRTASESQQKGRQAVLARRCSQPVFDAEQLRFAKESYI</sequence>
<keyword evidence="3" id="KW-0344">Guanine-nucleotide releasing factor</keyword>
<evidence type="ECO:0000256" key="5">
    <source>
        <dbReference type="ARBA" id="ARBA00077368"/>
    </source>
</evidence>
<evidence type="ECO:0000256" key="1">
    <source>
        <dbReference type="ARBA" id="ARBA00022468"/>
    </source>
</evidence>
<dbReference type="Pfam" id="PF00620">
    <property type="entry name" value="RhoGAP"/>
    <property type="match status" value="1"/>
</dbReference>
<evidence type="ECO:0000256" key="3">
    <source>
        <dbReference type="ARBA" id="ARBA00022658"/>
    </source>
</evidence>
<dbReference type="InterPro" id="IPR000198">
    <property type="entry name" value="RhoGAP_dom"/>
</dbReference>
<feature type="region of interest" description="Disordered" evidence="6">
    <location>
        <begin position="1"/>
        <end position="27"/>
    </location>
</feature>
<dbReference type="Proteomes" id="UP000322234">
    <property type="component" value="Unassembled WGS sequence"/>
</dbReference>
<dbReference type="Pfam" id="PF22286">
    <property type="entry name" value="RHG20_PH"/>
    <property type="match status" value="1"/>
</dbReference>
<dbReference type="GO" id="GO:0035023">
    <property type="term" value="P:regulation of Rho protein signal transduction"/>
    <property type="evidence" value="ECO:0007669"/>
    <property type="project" value="InterPro"/>
</dbReference>
<proteinExistence type="predicted"/>